<protein>
    <submittedName>
        <fullName evidence="1">Uncharacterized protein</fullName>
    </submittedName>
</protein>
<name>A0ACB6QCC9_9PLEO</name>
<reference evidence="1" key="1">
    <citation type="journal article" date="2020" name="Stud. Mycol.">
        <title>101 Dothideomycetes genomes: a test case for predicting lifestyles and emergence of pathogens.</title>
        <authorList>
            <person name="Haridas S."/>
            <person name="Albert R."/>
            <person name="Binder M."/>
            <person name="Bloem J."/>
            <person name="Labutti K."/>
            <person name="Salamov A."/>
            <person name="Andreopoulos B."/>
            <person name="Baker S."/>
            <person name="Barry K."/>
            <person name="Bills G."/>
            <person name="Bluhm B."/>
            <person name="Cannon C."/>
            <person name="Castanera R."/>
            <person name="Culley D."/>
            <person name="Daum C."/>
            <person name="Ezra D."/>
            <person name="Gonzalez J."/>
            <person name="Henrissat B."/>
            <person name="Kuo A."/>
            <person name="Liang C."/>
            <person name="Lipzen A."/>
            <person name="Lutzoni F."/>
            <person name="Magnuson J."/>
            <person name="Mondo S."/>
            <person name="Nolan M."/>
            <person name="Ohm R."/>
            <person name="Pangilinan J."/>
            <person name="Park H.-J."/>
            <person name="Ramirez L."/>
            <person name="Alfaro M."/>
            <person name="Sun H."/>
            <person name="Tritt A."/>
            <person name="Yoshinaga Y."/>
            <person name="Zwiers L.-H."/>
            <person name="Turgeon B."/>
            <person name="Goodwin S."/>
            <person name="Spatafora J."/>
            <person name="Crous P."/>
            <person name="Grigoriev I."/>
        </authorList>
    </citation>
    <scope>NUCLEOTIDE SEQUENCE</scope>
    <source>
        <strain evidence="1">ATCC 200398</strain>
    </source>
</reference>
<gene>
    <name evidence="1" type="ORF">BDR25DRAFT_347010</name>
</gene>
<proteinExistence type="predicted"/>
<keyword evidence="2" id="KW-1185">Reference proteome</keyword>
<sequence>MAGIALEVFALLTGSALGIIGLLFPHGDASTSYLAQGHSLVRVGIGLNSSTSEGLGGTVPSIRVYNEEVIPIGRASGSNLTNIGAGKYITIPVIQNMTYQQPTYLEVAGGPDAVCVAYLAQTWSDGTQVGWLGDIGKFCGAKWYYSNLYVGTSNGSMYKPYCTWIGGHRNQNALFEYSGLRIHTPDFGPVDSSNHFNVPENPTALCNYPKLEWYRQPIFQSAAPSFRPFTFSHMLTVLNVFSLIGSTLGAPIKKLPSWNWDERNQVSFRPSIVGSHDVRHSSRYLCASLTSWGPDFVSFEEGIFCDMSLKKTWPLCGGKVAKNCYDWQIHAILDGRRRKREIRYRNAIEWK</sequence>
<dbReference type="Proteomes" id="UP000799755">
    <property type="component" value="Unassembled WGS sequence"/>
</dbReference>
<evidence type="ECO:0000313" key="2">
    <source>
        <dbReference type="Proteomes" id="UP000799755"/>
    </source>
</evidence>
<organism evidence="1 2">
    <name type="scientific">Lindgomyces ingoldianus</name>
    <dbReference type="NCBI Taxonomy" id="673940"/>
    <lineage>
        <taxon>Eukaryota</taxon>
        <taxon>Fungi</taxon>
        <taxon>Dikarya</taxon>
        <taxon>Ascomycota</taxon>
        <taxon>Pezizomycotina</taxon>
        <taxon>Dothideomycetes</taxon>
        <taxon>Pleosporomycetidae</taxon>
        <taxon>Pleosporales</taxon>
        <taxon>Lindgomycetaceae</taxon>
        <taxon>Lindgomyces</taxon>
    </lineage>
</organism>
<evidence type="ECO:0000313" key="1">
    <source>
        <dbReference type="EMBL" id="KAF2463777.1"/>
    </source>
</evidence>
<comment type="caution">
    <text evidence="1">The sequence shown here is derived from an EMBL/GenBank/DDBJ whole genome shotgun (WGS) entry which is preliminary data.</text>
</comment>
<accession>A0ACB6QCC9</accession>
<dbReference type="EMBL" id="MU003546">
    <property type="protein sequence ID" value="KAF2463777.1"/>
    <property type="molecule type" value="Genomic_DNA"/>
</dbReference>